<evidence type="ECO:0000313" key="14">
    <source>
        <dbReference type="Proteomes" id="UP000283895"/>
    </source>
</evidence>
<feature type="region of interest" description="Disordered" evidence="11">
    <location>
        <begin position="312"/>
        <end position="332"/>
    </location>
</feature>
<dbReference type="InterPro" id="IPR005135">
    <property type="entry name" value="Endo/exonuclease/phosphatase"/>
</dbReference>
<evidence type="ECO:0000313" key="13">
    <source>
        <dbReference type="EMBL" id="ROV86869.1"/>
    </source>
</evidence>
<keyword evidence="7" id="KW-0378">Hydrolase</keyword>
<dbReference type="PANTHER" id="PTHR15822:SF4">
    <property type="entry name" value="TYROSYL-DNA PHOSPHODIESTERASE 2"/>
    <property type="match status" value="1"/>
</dbReference>
<dbReference type="GO" id="GO:0070260">
    <property type="term" value="F:5'-tyrosyl-DNA phosphodiesterase activity"/>
    <property type="evidence" value="ECO:0007669"/>
    <property type="project" value="TreeGrafter"/>
</dbReference>
<dbReference type="Pfam" id="PF03372">
    <property type="entry name" value="Exo_endo_phos"/>
    <property type="match status" value="1"/>
</dbReference>
<reference evidence="13 14" key="1">
    <citation type="submission" date="2015-09" db="EMBL/GenBank/DDBJ databases">
        <title>Host preference determinants of Valsa canker pathogens revealed by comparative genomics.</title>
        <authorList>
            <person name="Yin Z."/>
            <person name="Huang L."/>
        </authorList>
    </citation>
    <scope>NUCLEOTIDE SEQUENCE [LARGE SCALE GENOMIC DNA]</scope>
    <source>
        <strain evidence="13 14">03-1</strain>
    </source>
</reference>
<organism evidence="13 14">
    <name type="scientific">Cytospora schulzeri</name>
    <dbReference type="NCBI Taxonomy" id="448051"/>
    <lineage>
        <taxon>Eukaryota</taxon>
        <taxon>Fungi</taxon>
        <taxon>Dikarya</taxon>
        <taxon>Ascomycota</taxon>
        <taxon>Pezizomycotina</taxon>
        <taxon>Sordariomycetes</taxon>
        <taxon>Sordariomycetidae</taxon>
        <taxon>Diaporthales</taxon>
        <taxon>Cytosporaceae</taxon>
        <taxon>Cytospora</taxon>
    </lineage>
</organism>
<keyword evidence="4" id="KW-0540">Nuclease</keyword>
<dbReference type="SUPFAM" id="SSF56219">
    <property type="entry name" value="DNase I-like"/>
    <property type="match status" value="1"/>
</dbReference>
<evidence type="ECO:0000256" key="2">
    <source>
        <dbReference type="ARBA" id="ARBA00001946"/>
    </source>
</evidence>
<dbReference type="PANTHER" id="PTHR15822">
    <property type="entry name" value="TRAF AND TNF RECEPTOR-ASSOCIATED PROTEIN"/>
    <property type="match status" value="1"/>
</dbReference>
<dbReference type="AlphaFoldDB" id="A0A423V7U4"/>
<evidence type="ECO:0000256" key="9">
    <source>
        <dbReference type="ARBA" id="ARBA00023204"/>
    </source>
</evidence>
<evidence type="ECO:0000256" key="1">
    <source>
        <dbReference type="ARBA" id="ARBA00001936"/>
    </source>
</evidence>
<dbReference type="InterPro" id="IPR036691">
    <property type="entry name" value="Endo/exonu/phosph_ase_sf"/>
</dbReference>
<accession>A0A423V7U4</accession>
<feature type="domain" description="Endonuclease/exonuclease/phosphatase" evidence="12">
    <location>
        <begin position="76"/>
        <end position="293"/>
    </location>
</feature>
<protein>
    <recommendedName>
        <fullName evidence="12">Endonuclease/exonuclease/phosphatase domain-containing protein</fullName>
    </recommendedName>
</protein>
<dbReference type="GO" id="GO:0046872">
    <property type="term" value="F:metal ion binding"/>
    <property type="evidence" value="ECO:0007669"/>
    <property type="project" value="UniProtKB-KW"/>
</dbReference>
<comment type="cofactor">
    <cofactor evidence="2">
        <name>Mg(2+)</name>
        <dbReference type="ChEBI" id="CHEBI:18420"/>
    </cofactor>
</comment>
<keyword evidence="10" id="KW-0539">Nucleus</keyword>
<gene>
    <name evidence="13" type="ORF">VMCG_10808</name>
</gene>
<dbReference type="Gene3D" id="3.60.10.10">
    <property type="entry name" value="Endonuclease/exonuclease/phosphatase"/>
    <property type="match status" value="1"/>
</dbReference>
<evidence type="ECO:0000256" key="10">
    <source>
        <dbReference type="ARBA" id="ARBA00023242"/>
    </source>
</evidence>
<evidence type="ECO:0000256" key="11">
    <source>
        <dbReference type="SAM" id="MobiDB-lite"/>
    </source>
</evidence>
<name>A0A423V7U4_9PEZI</name>
<evidence type="ECO:0000256" key="5">
    <source>
        <dbReference type="ARBA" id="ARBA00022723"/>
    </source>
</evidence>
<proteinExistence type="predicted"/>
<dbReference type="GO" id="GO:0003697">
    <property type="term" value="F:single-stranded DNA binding"/>
    <property type="evidence" value="ECO:0007669"/>
    <property type="project" value="TreeGrafter"/>
</dbReference>
<dbReference type="Proteomes" id="UP000283895">
    <property type="component" value="Unassembled WGS sequence"/>
</dbReference>
<dbReference type="GO" id="GO:0006302">
    <property type="term" value="P:double-strand break repair"/>
    <property type="evidence" value="ECO:0007669"/>
    <property type="project" value="TreeGrafter"/>
</dbReference>
<evidence type="ECO:0000256" key="6">
    <source>
        <dbReference type="ARBA" id="ARBA00022763"/>
    </source>
</evidence>
<dbReference type="OrthoDB" id="9975959at2759"/>
<keyword evidence="6" id="KW-0227">DNA damage</keyword>
<dbReference type="CDD" id="cd09080">
    <property type="entry name" value="TDP2"/>
    <property type="match status" value="1"/>
</dbReference>
<comment type="subcellular location">
    <subcellularLocation>
        <location evidence="3">Nucleus</location>
        <location evidence="3">PML body</location>
    </subcellularLocation>
</comment>
<evidence type="ECO:0000256" key="4">
    <source>
        <dbReference type="ARBA" id="ARBA00022722"/>
    </source>
</evidence>
<dbReference type="EMBL" id="LKEA01000122">
    <property type="protein sequence ID" value="ROV86869.1"/>
    <property type="molecule type" value="Genomic_DNA"/>
</dbReference>
<keyword evidence="9" id="KW-0234">DNA repair</keyword>
<evidence type="ECO:0000256" key="8">
    <source>
        <dbReference type="ARBA" id="ARBA00022842"/>
    </source>
</evidence>
<dbReference type="GO" id="GO:0004518">
    <property type="term" value="F:nuclease activity"/>
    <property type="evidence" value="ECO:0007669"/>
    <property type="project" value="UniProtKB-KW"/>
</dbReference>
<keyword evidence="14" id="KW-1185">Reference proteome</keyword>
<dbReference type="GO" id="GO:0005737">
    <property type="term" value="C:cytoplasm"/>
    <property type="evidence" value="ECO:0007669"/>
    <property type="project" value="TreeGrafter"/>
</dbReference>
<comment type="cofactor">
    <cofactor evidence="1">
        <name>Mn(2+)</name>
        <dbReference type="ChEBI" id="CHEBI:29035"/>
    </cofactor>
</comment>
<comment type="caution">
    <text evidence="13">The sequence shown here is derived from an EMBL/GenBank/DDBJ whole genome shotgun (WGS) entry which is preliminary data.</text>
</comment>
<evidence type="ECO:0000256" key="3">
    <source>
        <dbReference type="ARBA" id="ARBA00004322"/>
    </source>
</evidence>
<sequence>MSFISSIRARYLSWSQSTPLPIFADAQSVFQAWHIFDESAGGWTRLQATHHDRNVTQASSRAPTSPSSSALTLNLVTWNVDAFGKHPEARMDGILSQLRSLEQVPDVVFFQEVSREALTFLLDNAWIRDGWISSEANHDNWEGVQFATLTLMSRVRFSSLKDHDTSSDPSVFSPGAVWRVKYPSRFKRDALCCDIFHYNTRVRLINLHLDSLPIKPNRRPRQMEIAASIIRHADVGRGLIAGDFNPVSDEDARLVAENGLLDVWEALHPGEDGFTWGLDGTGSPFPPGRLDKVTMLGLKPTRIDIIHPGMVSRNARTREGSTSQEDEQKGTLVTEERIPWSDHSGLFSSFGLVNARN</sequence>
<keyword evidence="8" id="KW-0460">Magnesium</keyword>
<keyword evidence="5" id="KW-0479">Metal-binding</keyword>
<dbReference type="InterPro" id="IPR051547">
    <property type="entry name" value="TDP2-like"/>
</dbReference>
<evidence type="ECO:0000256" key="7">
    <source>
        <dbReference type="ARBA" id="ARBA00022801"/>
    </source>
</evidence>
<evidence type="ECO:0000259" key="12">
    <source>
        <dbReference type="Pfam" id="PF03372"/>
    </source>
</evidence>